<reference evidence="1" key="1">
    <citation type="submission" date="2020-04" db="EMBL/GenBank/DDBJ databases">
        <authorList>
            <person name="Alioto T."/>
            <person name="Alioto T."/>
            <person name="Gomez Garrido J."/>
        </authorList>
    </citation>
    <scope>NUCLEOTIDE SEQUENCE</scope>
    <source>
        <strain evidence="1">A484AB</strain>
    </source>
</reference>
<dbReference type="Proteomes" id="UP001152795">
    <property type="component" value="Unassembled WGS sequence"/>
</dbReference>
<name>A0A7D9KCY6_PARCT</name>
<evidence type="ECO:0000313" key="2">
    <source>
        <dbReference type="Proteomes" id="UP001152795"/>
    </source>
</evidence>
<comment type="caution">
    <text evidence="1">The sequence shown here is derived from an EMBL/GenBank/DDBJ whole genome shotgun (WGS) entry which is preliminary data.</text>
</comment>
<evidence type="ECO:0000313" key="1">
    <source>
        <dbReference type="EMBL" id="CAB4043949.1"/>
    </source>
</evidence>
<sequence length="148" mass="16532">MFIGGPCYKPDNQIVCRFNKTIEAAAVYISPEQAYCITPPLYVVGRIPVELSLDGGATFNYSGTFRSIPLGRNPPDVDGLEVEHWANSTTTVLTWNQNALNESHVDIEISLFDTFEFRIHQANLASFRDVPNSGSYHLDFSMENIISL</sequence>
<keyword evidence="2" id="KW-1185">Reference proteome</keyword>
<dbReference type="AlphaFoldDB" id="A0A7D9KCY6"/>
<dbReference type="Gene3D" id="2.60.40.10">
    <property type="entry name" value="Immunoglobulins"/>
    <property type="match status" value="1"/>
</dbReference>
<dbReference type="EMBL" id="CACRXK020033618">
    <property type="protein sequence ID" value="CAB4043949.1"/>
    <property type="molecule type" value="Genomic_DNA"/>
</dbReference>
<dbReference type="InterPro" id="IPR013783">
    <property type="entry name" value="Ig-like_fold"/>
</dbReference>
<protein>
    <submittedName>
        <fullName evidence="1">Uncharacterized protein</fullName>
    </submittedName>
</protein>
<dbReference type="OrthoDB" id="6051552at2759"/>
<accession>A0A7D9KCY6</accession>
<dbReference type="InterPro" id="IPR014756">
    <property type="entry name" value="Ig_E-set"/>
</dbReference>
<gene>
    <name evidence="1" type="ORF">PACLA_8A050406</name>
</gene>
<proteinExistence type="predicted"/>
<organism evidence="1 2">
    <name type="scientific">Paramuricea clavata</name>
    <name type="common">Red gorgonian</name>
    <name type="synonym">Violescent sea-whip</name>
    <dbReference type="NCBI Taxonomy" id="317549"/>
    <lineage>
        <taxon>Eukaryota</taxon>
        <taxon>Metazoa</taxon>
        <taxon>Cnidaria</taxon>
        <taxon>Anthozoa</taxon>
        <taxon>Octocorallia</taxon>
        <taxon>Malacalcyonacea</taxon>
        <taxon>Plexauridae</taxon>
        <taxon>Paramuricea</taxon>
    </lineage>
</organism>
<dbReference type="SUPFAM" id="SSF81296">
    <property type="entry name" value="E set domains"/>
    <property type="match status" value="1"/>
</dbReference>